<proteinExistence type="predicted"/>
<organism evidence="3 4">
    <name type="scientific">Trypanosoma cruzi (strain CL Brener)</name>
    <dbReference type="NCBI Taxonomy" id="353153"/>
    <lineage>
        <taxon>Eukaryota</taxon>
        <taxon>Discoba</taxon>
        <taxon>Euglenozoa</taxon>
        <taxon>Kinetoplastea</taxon>
        <taxon>Metakinetoplastina</taxon>
        <taxon>Trypanosomatida</taxon>
        <taxon>Trypanosomatidae</taxon>
        <taxon>Trypanosoma</taxon>
        <taxon>Schizotrypanum</taxon>
    </lineage>
</organism>
<comment type="caution">
    <text evidence="3">The sequence shown here is derived from an EMBL/GenBank/DDBJ whole genome shotgun (WGS) entry which is preliminary data.</text>
</comment>
<dbReference type="InParanoid" id="Q4DE11"/>
<dbReference type="GeneID" id="3543855"/>
<dbReference type="SMART" id="SM01183">
    <property type="entry name" value="EF1G"/>
    <property type="match status" value="1"/>
</dbReference>
<gene>
    <name evidence="3" type="ORF">Tc00.1047053508521.81</name>
</gene>
<name>Q4DE11_TRYCC</name>
<dbReference type="KEGG" id="tcr:508521.81"/>
<dbReference type="Gene3D" id="3.30.70.1010">
    <property type="entry name" value="Translation elongation factor EF1B, gamma chain, conserved domain"/>
    <property type="match status" value="1"/>
</dbReference>
<dbReference type="PROSITE" id="PS50040">
    <property type="entry name" value="EF1G_C"/>
    <property type="match status" value="1"/>
</dbReference>
<sequence>MGHGVTPLEGPVRRPRFCGEEENEPAGIAAASPFVLDELKREYSHTDTRTVAAPYFFQHHDAAGCKTLRCRHKYKEENKMQRMEHVCEYCVAVACRRLWKKWMTRSCWTAGEDDELRVLQVSAACR</sequence>
<dbReference type="GO" id="GO:0005634">
    <property type="term" value="C:nucleus"/>
    <property type="evidence" value="ECO:0007669"/>
    <property type="project" value="TreeGrafter"/>
</dbReference>
<dbReference type="GO" id="GO:0005737">
    <property type="term" value="C:cytoplasm"/>
    <property type="evidence" value="ECO:0007669"/>
    <property type="project" value="TreeGrafter"/>
</dbReference>
<dbReference type="PANTHER" id="PTHR43986:SF9">
    <property type="entry name" value="FACTOR 1 GAMMA, PUTATIVE-RELATED"/>
    <property type="match status" value="1"/>
</dbReference>
<keyword evidence="1 3" id="KW-0251">Elongation factor</keyword>
<evidence type="ECO:0000259" key="2">
    <source>
        <dbReference type="PROSITE" id="PS50040"/>
    </source>
</evidence>
<dbReference type="InterPro" id="IPR036433">
    <property type="entry name" value="EF1B_G_C_sf"/>
</dbReference>
<dbReference type="GO" id="GO:0003746">
    <property type="term" value="F:translation elongation factor activity"/>
    <property type="evidence" value="ECO:0007669"/>
    <property type="project" value="UniProtKB-UniRule"/>
</dbReference>
<dbReference type="SUPFAM" id="SSF89942">
    <property type="entry name" value="eEF1-gamma domain"/>
    <property type="match status" value="1"/>
</dbReference>
<dbReference type="EMBL" id="AAHK01000591">
    <property type="protein sequence ID" value="EAN90765.1"/>
    <property type="molecule type" value="Genomic_DNA"/>
</dbReference>
<dbReference type="InterPro" id="IPR001662">
    <property type="entry name" value="EF1B_G_C"/>
</dbReference>
<dbReference type="Pfam" id="PF00647">
    <property type="entry name" value="EF1G"/>
    <property type="match status" value="1"/>
</dbReference>
<dbReference type="RefSeq" id="XP_812616.1">
    <property type="nucleotide sequence ID" value="XM_807523.1"/>
</dbReference>
<dbReference type="InterPro" id="IPR050802">
    <property type="entry name" value="EF-GSTs"/>
</dbReference>
<dbReference type="STRING" id="353153.Q4DE11"/>
<evidence type="ECO:0000313" key="4">
    <source>
        <dbReference type="Proteomes" id="UP000002296"/>
    </source>
</evidence>
<keyword evidence="1" id="KW-0648">Protein biosynthesis</keyword>
<dbReference type="AlphaFoldDB" id="Q4DE11"/>
<dbReference type="Proteomes" id="UP000002296">
    <property type="component" value="Unassembled WGS sequence"/>
</dbReference>
<keyword evidence="4" id="KW-1185">Reference proteome</keyword>
<evidence type="ECO:0000256" key="1">
    <source>
        <dbReference type="PROSITE-ProRule" id="PRU00519"/>
    </source>
</evidence>
<protein>
    <submittedName>
        <fullName evidence="3">Elongation factor 1-gamma (EF-1-gamma), putative</fullName>
    </submittedName>
</protein>
<feature type="domain" description="EF-1-gamma C-terminal" evidence="2">
    <location>
        <begin position="21"/>
        <end position="126"/>
    </location>
</feature>
<reference evidence="3 4" key="1">
    <citation type="journal article" date="2005" name="Science">
        <title>The genome sequence of Trypanosoma cruzi, etiologic agent of Chagas disease.</title>
        <authorList>
            <person name="El-Sayed N.M."/>
            <person name="Myler P.J."/>
            <person name="Bartholomeu D.C."/>
            <person name="Nilsson D."/>
            <person name="Aggarwal G."/>
            <person name="Tran A.N."/>
            <person name="Ghedin E."/>
            <person name="Worthey E.A."/>
            <person name="Delcher A.L."/>
            <person name="Blandin G."/>
            <person name="Westenberger S.J."/>
            <person name="Caler E."/>
            <person name="Cerqueira G.C."/>
            <person name="Branche C."/>
            <person name="Haas B."/>
            <person name="Anupama A."/>
            <person name="Arner E."/>
            <person name="Aslund L."/>
            <person name="Attipoe P."/>
            <person name="Bontempi E."/>
            <person name="Bringaud F."/>
            <person name="Burton P."/>
            <person name="Cadag E."/>
            <person name="Campbell D.A."/>
            <person name="Carrington M."/>
            <person name="Crabtree J."/>
            <person name="Darban H."/>
            <person name="da Silveira J.F."/>
            <person name="de Jong P."/>
            <person name="Edwards K."/>
            <person name="Englund P.T."/>
            <person name="Fazelina G."/>
            <person name="Feldblyum T."/>
            <person name="Ferella M."/>
            <person name="Frasch A.C."/>
            <person name="Gull K."/>
            <person name="Horn D."/>
            <person name="Hou L."/>
            <person name="Huang Y."/>
            <person name="Kindlund E."/>
            <person name="Klingbeil M."/>
            <person name="Kluge S."/>
            <person name="Koo H."/>
            <person name="Lacerda D."/>
            <person name="Levin M.J."/>
            <person name="Lorenzi H."/>
            <person name="Louie T."/>
            <person name="Machado C.R."/>
            <person name="McCulloch R."/>
            <person name="McKenna A."/>
            <person name="Mizuno Y."/>
            <person name="Mottram J.C."/>
            <person name="Nelson S."/>
            <person name="Ochaya S."/>
            <person name="Osoegawa K."/>
            <person name="Pai G."/>
            <person name="Parsons M."/>
            <person name="Pentony M."/>
            <person name="Pettersson U."/>
            <person name="Pop M."/>
            <person name="Ramirez J.L."/>
            <person name="Rinta J."/>
            <person name="Robertson L."/>
            <person name="Salzberg S.L."/>
            <person name="Sanchez D.O."/>
            <person name="Seyler A."/>
            <person name="Sharma R."/>
            <person name="Shetty J."/>
            <person name="Simpson A.J."/>
            <person name="Sisk E."/>
            <person name="Tammi M.T."/>
            <person name="Tarleton R."/>
            <person name="Teixeira S."/>
            <person name="Van Aken S."/>
            <person name="Vogt C."/>
            <person name="Ward P.N."/>
            <person name="Wickstead B."/>
            <person name="Wortman J."/>
            <person name="White O."/>
            <person name="Fraser C.M."/>
            <person name="Stuart K.D."/>
            <person name="Andersson B."/>
        </authorList>
    </citation>
    <scope>NUCLEOTIDE SEQUENCE [LARGE SCALE GENOMIC DNA]</scope>
    <source>
        <strain evidence="3 4">CL Brener</strain>
    </source>
</reference>
<evidence type="ECO:0000313" key="3">
    <source>
        <dbReference type="EMBL" id="EAN90765.1"/>
    </source>
</evidence>
<dbReference type="PANTHER" id="PTHR43986">
    <property type="entry name" value="ELONGATION FACTOR 1-GAMMA"/>
    <property type="match status" value="1"/>
</dbReference>
<dbReference type="PaxDb" id="353153-Q4DE11"/>
<accession>Q4DE11</accession>